<feature type="compositionally biased region" description="Polar residues" evidence="8">
    <location>
        <begin position="266"/>
        <end position="279"/>
    </location>
</feature>
<dbReference type="SUPFAM" id="SSF56112">
    <property type="entry name" value="Protein kinase-like (PK-like)"/>
    <property type="match status" value="1"/>
</dbReference>
<dbReference type="Pfam" id="PF00069">
    <property type="entry name" value="Pkinase"/>
    <property type="match status" value="1"/>
</dbReference>
<evidence type="ECO:0000259" key="10">
    <source>
        <dbReference type="PROSITE" id="PS50011"/>
    </source>
</evidence>
<dbReference type="PROSITE" id="PS00108">
    <property type="entry name" value="PROTEIN_KINASE_ST"/>
    <property type="match status" value="1"/>
</dbReference>
<keyword evidence="3 6" id="KW-0547">Nucleotide-binding</keyword>
<dbReference type="GO" id="GO:0005524">
    <property type="term" value="F:ATP binding"/>
    <property type="evidence" value="ECO:0007669"/>
    <property type="project" value="UniProtKB-UniRule"/>
</dbReference>
<dbReference type="InterPro" id="IPR011009">
    <property type="entry name" value="Kinase-like_dom_sf"/>
</dbReference>
<dbReference type="CDD" id="cd05117">
    <property type="entry name" value="STKc_CAMK"/>
    <property type="match status" value="1"/>
</dbReference>
<dbReference type="PROSITE" id="PS50011">
    <property type="entry name" value="PROTEIN_KINASE_DOM"/>
    <property type="match status" value="1"/>
</dbReference>
<evidence type="ECO:0000313" key="12">
    <source>
        <dbReference type="Proteomes" id="UP000789706"/>
    </source>
</evidence>
<feature type="chain" id="PRO_5040160146" evidence="9">
    <location>
        <begin position="23"/>
        <end position="279"/>
    </location>
</feature>
<reference evidence="11" key="1">
    <citation type="submission" date="2021-06" db="EMBL/GenBank/DDBJ databases">
        <authorList>
            <person name="Kallberg Y."/>
            <person name="Tangrot J."/>
            <person name="Rosling A."/>
        </authorList>
    </citation>
    <scope>NUCLEOTIDE SEQUENCE</scope>
    <source>
        <strain evidence="11">AZ414A</strain>
    </source>
</reference>
<keyword evidence="5 6" id="KW-0067">ATP-binding</keyword>
<gene>
    <name evidence="11" type="ORF">DEBURN_LOCUS9192</name>
</gene>
<dbReference type="SMART" id="SM00220">
    <property type="entry name" value="S_TKc"/>
    <property type="match status" value="1"/>
</dbReference>
<feature type="region of interest" description="Disordered" evidence="8">
    <location>
        <begin position="260"/>
        <end position="279"/>
    </location>
</feature>
<dbReference type="Proteomes" id="UP000789706">
    <property type="component" value="Unassembled WGS sequence"/>
</dbReference>
<evidence type="ECO:0000256" key="4">
    <source>
        <dbReference type="ARBA" id="ARBA00022777"/>
    </source>
</evidence>
<evidence type="ECO:0000256" key="7">
    <source>
        <dbReference type="RuleBase" id="RU000304"/>
    </source>
</evidence>
<dbReference type="PANTHER" id="PTHR24347">
    <property type="entry name" value="SERINE/THREONINE-PROTEIN KINASE"/>
    <property type="match status" value="1"/>
</dbReference>
<dbReference type="Gene3D" id="3.30.200.20">
    <property type="entry name" value="Phosphorylase Kinase, domain 1"/>
    <property type="match status" value="1"/>
</dbReference>
<accession>A0A9N9GD81</accession>
<organism evidence="11 12">
    <name type="scientific">Diversispora eburnea</name>
    <dbReference type="NCBI Taxonomy" id="1213867"/>
    <lineage>
        <taxon>Eukaryota</taxon>
        <taxon>Fungi</taxon>
        <taxon>Fungi incertae sedis</taxon>
        <taxon>Mucoromycota</taxon>
        <taxon>Glomeromycotina</taxon>
        <taxon>Glomeromycetes</taxon>
        <taxon>Diversisporales</taxon>
        <taxon>Diversisporaceae</taxon>
        <taxon>Diversispora</taxon>
    </lineage>
</organism>
<feature type="signal peptide" evidence="9">
    <location>
        <begin position="1"/>
        <end position="22"/>
    </location>
</feature>
<evidence type="ECO:0000256" key="5">
    <source>
        <dbReference type="ARBA" id="ARBA00022840"/>
    </source>
</evidence>
<evidence type="ECO:0000256" key="2">
    <source>
        <dbReference type="ARBA" id="ARBA00022679"/>
    </source>
</evidence>
<dbReference type="EMBL" id="CAJVPK010001643">
    <property type="protein sequence ID" value="CAG8593893.1"/>
    <property type="molecule type" value="Genomic_DNA"/>
</dbReference>
<feature type="domain" description="Protein kinase" evidence="10">
    <location>
        <begin position="13"/>
        <end position="279"/>
    </location>
</feature>
<comment type="similarity">
    <text evidence="7">Belongs to the protein kinase superfamily.</text>
</comment>
<evidence type="ECO:0000256" key="8">
    <source>
        <dbReference type="SAM" id="MobiDB-lite"/>
    </source>
</evidence>
<evidence type="ECO:0000256" key="1">
    <source>
        <dbReference type="ARBA" id="ARBA00022527"/>
    </source>
</evidence>
<evidence type="ECO:0000256" key="6">
    <source>
        <dbReference type="PROSITE-ProRule" id="PRU10141"/>
    </source>
</evidence>
<comment type="caution">
    <text evidence="11">The sequence shown here is derived from an EMBL/GenBank/DDBJ whole genome shotgun (WGS) entry which is preliminary data.</text>
</comment>
<dbReference type="PROSITE" id="PS00107">
    <property type="entry name" value="PROTEIN_KINASE_ATP"/>
    <property type="match status" value="1"/>
</dbReference>
<dbReference type="InterPro" id="IPR000719">
    <property type="entry name" value="Prot_kinase_dom"/>
</dbReference>
<dbReference type="Gene3D" id="1.10.510.10">
    <property type="entry name" value="Transferase(Phosphotransferase) domain 1"/>
    <property type="match status" value="2"/>
</dbReference>
<proteinExistence type="inferred from homology"/>
<keyword evidence="1 7" id="KW-0723">Serine/threonine-protein kinase</keyword>
<evidence type="ECO:0000313" key="11">
    <source>
        <dbReference type="EMBL" id="CAG8593893.1"/>
    </source>
</evidence>
<keyword evidence="9" id="KW-0732">Signal</keyword>
<feature type="non-terminal residue" evidence="11">
    <location>
        <position position="1"/>
    </location>
</feature>
<keyword evidence="12" id="KW-1185">Reference proteome</keyword>
<name>A0A9N9GD81_9GLOM</name>
<evidence type="ECO:0000256" key="3">
    <source>
        <dbReference type="ARBA" id="ARBA00022741"/>
    </source>
</evidence>
<keyword evidence="2" id="KW-0808">Transferase</keyword>
<evidence type="ECO:0000256" key="9">
    <source>
        <dbReference type="SAM" id="SignalP"/>
    </source>
</evidence>
<protein>
    <submittedName>
        <fullName evidence="11">6152_t:CDS:1</fullName>
    </submittedName>
</protein>
<dbReference type="FunFam" id="3.30.200.20:FF:000315">
    <property type="entry name" value="Calcium-dependent protein kinase 3"/>
    <property type="match status" value="1"/>
</dbReference>
<feature type="binding site" evidence="6">
    <location>
        <position position="42"/>
    </location>
    <ligand>
        <name>ATP</name>
        <dbReference type="ChEBI" id="CHEBI:30616"/>
    </ligand>
</feature>
<dbReference type="InterPro" id="IPR008271">
    <property type="entry name" value="Ser/Thr_kinase_AS"/>
</dbReference>
<dbReference type="InterPro" id="IPR017441">
    <property type="entry name" value="Protein_kinase_ATP_BS"/>
</dbReference>
<dbReference type="GO" id="GO:0004674">
    <property type="term" value="F:protein serine/threonine kinase activity"/>
    <property type="evidence" value="ECO:0007669"/>
    <property type="project" value="UniProtKB-KW"/>
</dbReference>
<dbReference type="OrthoDB" id="40902at2759"/>
<keyword evidence="4" id="KW-0418">Kinase</keyword>
<dbReference type="AlphaFoldDB" id="A0A9N9GD81"/>
<sequence>FKNNILIIYSPSTFILLSLGSGAYGSVKEAEKTTTGQKCAVKVIEKKRVKNSESMVLKEMNILKGLDHPNVVKFYDWFESRDKYYLVFEIATGGELFDRLIERGKFTEVDAVGVIKCVLEGVKYLHDNHIVHRDLKPENLLYKDKSDNSQLVIADFGLCGYPPFSNNDRTFMEQVTAGRVKFEARFWKNVSEDAKSFIKNLLVVKPEKRLTAEQALQHPWFTEKNAKDVDLYTDFVSNFNAKKTFRKAVDAVQAANRLGKSDRTDSQVNKVITENDNDK</sequence>